<organism evidence="6 7">
    <name type="scientific">Alkalimonas mucilaginosa</name>
    <dbReference type="NCBI Taxonomy" id="3057676"/>
    <lineage>
        <taxon>Bacteria</taxon>
        <taxon>Pseudomonadati</taxon>
        <taxon>Pseudomonadota</taxon>
        <taxon>Gammaproteobacteria</taxon>
        <taxon>Alkalimonas</taxon>
    </lineage>
</organism>
<reference evidence="6 7" key="1">
    <citation type="submission" date="2023-06" db="EMBL/GenBank/DDBJ databases">
        <title>Alkalimonas sp., MEB004 an alkaliphilic bacterium isolated from Lonar Lake, India.</title>
        <authorList>
            <person name="Joshi A."/>
            <person name="Thite S."/>
        </authorList>
    </citation>
    <scope>NUCLEOTIDE SEQUENCE [LARGE SCALE GENOMIC DNA]</scope>
    <source>
        <strain evidence="6 7">MEB004</strain>
    </source>
</reference>
<evidence type="ECO:0000313" key="7">
    <source>
        <dbReference type="Proteomes" id="UP001339167"/>
    </source>
</evidence>
<feature type="domain" description="Response regulatory" evidence="4">
    <location>
        <begin position="4"/>
        <end position="117"/>
    </location>
</feature>
<feature type="DNA-binding region" description="OmpR/PhoB-type" evidence="3">
    <location>
        <begin position="127"/>
        <end position="226"/>
    </location>
</feature>
<gene>
    <name evidence="6" type="ORF">QWF21_15300</name>
</gene>
<evidence type="ECO:0000256" key="2">
    <source>
        <dbReference type="PROSITE-ProRule" id="PRU00169"/>
    </source>
</evidence>
<dbReference type="PROSITE" id="PS50110">
    <property type="entry name" value="RESPONSE_REGULATORY"/>
    <property type="match status" value="1"/>
</dbReference>
<accession>A0ABU7JIS1</accession>
<evidence type="ECO:0000259" key="5">
    <source>
        <dbReference type="PROSITE" id="PS51755"/>
    </source>
</evidence>
<dbReference type="SUPFAM" id="SSF52172">
    <property type="entry name" value="CheY-like"/>
    <property type="match status" value="1"/>
</dbReference>
<dbReference type="Pfam" id="PF00486">
    <property type="entry name" value="Trans_reg_C"/>
    <property type="match status" value="1"/>
</dbReference>
<dbReference type="InterPro" id="IPR011006">
    <property type="entry name" value="CheY-like_superfamily"/>
</dbReference>
<dbReference type="InterPro" id="IPR001867">
    <property type="entry name" value="OmpR/PhoB-type_DNA-bd"/>
</dbReference>
<dbReference type="SMART" id="SM00862">
    <property type="entry name" value="Trans_reg_C"/>
    <property type="match status" value="1"/>
</dbReference>
<dbReference type="PROSITE" id="PS51755">
    <property type="entry name" value="OMPR_PHOB"/>
    <property type="match status" value="1"/>
</dbReference>
<dbReference type="Gene3D" id="1.10.10.10">
    <property type="entry name" value="Winged helix-like DNA-binding domain superfamily/Winged helix DNA-binding domain"/>
    <property type="match status" value="1"/>
</dbReference>
<dbReference type="CDD" id="cd00383">
    <property type="entry name" value="trans_reg_C"/>
    <property type="match status" value="1"/>
</dbReference>
<dbReference type="SMART" id="SM00448">
    <property type="entry name" value="REC"/>
    <property type="match status" value="1"/>
</dbReference>
<dbReference type="PANTHER" id="PTHR48111:SF50">
    <property type="entry name" value="KDP OPERON TRANSCRIPTIONAL REGULATORY PROTEIN KDPE"/>
    <property type="match status" value="1"/>
</dbReference>
<dbReference type="Pfam" id="PF00072">
    <property type="entry name" value="Response_reg"/>
    <property type="match status" value="1"/>
</dbReference>
<dbReference type="InterPro" id="IPR039420">
    <property type="entry name" value="WalR-like"/>
</dbReference>
<evidence type="ECO:0000256" key="1">
    <source>
        <dbReference type="ARBA" id="ARBA00023125"/>
    </source>
</evidence>
<dbReference type="CDD" id="cd17620">
    <property type="entry name" value="REC_OmpR_KdpE-like"/>
    <property type="match status" value="1"/>
</dbReference>
<name>A0ABU7JIS1_9GAMM</name>
<dbReference type="Proteomes" id="UP001339167">
    <property type="component" value="Unassembled WGS sequence"/>
</dbReference>
<dbReference type="Gene3D" id="3.40.50.2300">
    <property type="match status" value="1"/>
</dbReference>
<evidence type="ECO:0000256" key="3">
    <source>
        <dbReference type="PROSITE-ProRule" id="PRU01091"/>
    </source>
</evidence>
<dbReference type="PANTHER" id="PTHR48111">
    <property type="entry name" value="REGULATOR OF RPOS"/>
    <property type="match status" value="1"/>
</dbReference>
<keyword evidence="2" id="KW-0597">Phosphoprotein</keyword>
<dbReference type="InterPro" id="IPR036388">
    <property type="entry name" value="WH-like_DNA-bd_sf"/>
</dbReference>
<feature type="modified residue" description="4-aspartylphosphate" evidence="2">
    <location>
        <position position="53"/>
    </location>
</feature>
<feature type="domain" description="OmpR/PhoB-type" evidence="5">
    <location>
        <begin position="127"/>
        <end position="226"/>
    </location>
</feature>
<evidence type="ECO:0000313" key="6">
    <source>
        <dbReference type="EMBL" id="MEE2025603.1"/>
    </source>
</evidence>
<dbReference type="InterPro" id="IPR001789">
    <property type="entry name" value="Sig_transdc_resp-reg_receiver"/>
</dbReference>
<evidence type="ECO:0000259" key="4">
    <source>
        <dbReference type="PROSITE" id="PS50110"/>
    </source>
</evidence>
<sequence length="226" mass="25676">MNERILVVDDETPIRRMLKIALASDGYQVIEADSGELGLVQAARQQPALMILDLGLPDMEGHQVLLQLRQWSEMPVIVLSVRNQDKEKVRALDQGAQDYVTKPFSVEELLARVRACLRDQRRDKQQASEFTDGTLCINLQQRLVTLDGQRVELTPKEYAVLSRLVQANQCVVTQTELLKAIWGPSHQDDTHYLRIVISHLRQKLGDDPASPKYIQTEAGVGYRFFI</sequence>
<dbReference type="EMBL" id="JAUGZK010000014">
    <property type="protein sequence ID" value="MEE2025603.1"/>
    <property type="molecule type" value="Genomic_DNA"/>
</dbReference>
<comment type="caution">
    <text evidence="6">The sequence shown here is derived from an EMBL/GenBank/DDBJ whole genome shotgun (WGS) entry which is preliminary data.</text>
</comment>
<dbReference type="Gene3D" id="6.10.250.690">
    <property type="match status" value="1"/>
</dbReference>
<keyword evidence="1 3" id="KW-0238">DNA-binding</keyword>
<proteinExistence type="predicted"/>
<protein>
    <submittedName>
        <fullName evidence="6">Response regulator</fullName>
    </submittedName>
</protein>
<keyword evidence="7" id="KW-1185">Reference proteome</keyword>